<keyword evidence="2" id="KW-1185">Reference proteome</keyword>
<comment type="caution">
    <text evidence="1">The sequence shown here is derived from an EMBL/GenBank/DDBJ whole genome shotgun (WGS) entry which is preliminary data.</text>
</comment>
<dbReference type="Proteomes" id="UP000635828">
    <property type="component" value="Unassembled WGS sequence"/>
</dbReference>
<evidence type="ECO:0000313" key="1">
    <source>
        <dbReference type="EMBL" id="MBC5677202.1"/>
    </source>
</evidence>
<proteinExistence type="predicted"/>
<evidence type="ECO:0008006" key="3">
    <source>
        <dbReference type="Google" id="ProtNLM"/>
    </source>
</evidence>
<name>A0ABR7FPQ6_9FIRM</name>
<sequence length="267" mass="31379">MQLIGYKMKGQDPGSIQVVLDEMRKRTCTILKKHYKKLLQDEIESVFDETALLMVERPNIPILLAARDTLNQKVFAGNLHILYNFMVSTHLFFFEGDSYFQIHVDGKWMFDGSFSKIPGICPYHVRSVADVEFEVGQYWQRIMRYAEEHEPLGAIIFRPEKLLEFDTKAMVRHMKFHSVSERAQMRARHQVMNSILGSIANGNIPNYKLMPYMDIVLSCLQEEDVKEKIKEESIRLMQILPEIKKEDVIRDPIQKLEQNEEEKHEEE</sequence>
<dbReference type="EMBL" id="JACOOS010000005">
    <property type="protein sequence ID" value="MBC5677202.1"/>
    <property type="molecule type" value="Genomic_DNA"/>
</dbReference>
<dbReference type="RefSeq" id="WP_024727373.1">
    <property type="nucleotide sequence ID" value="NZ_JACOOS010000005.1"/>
</dbReference>
<reference evidence="1 2" key="1">
    <citation type="submission" date="2020-08" db="EMBL/GenBank/DDBJ databases">
        <title>Genome public.</title>
        <authorList>
            <person name="Liu C."/>
            <person name="Sun Q."/>
        </authorList>
    </citation>
    <scope>NUCLEOTIDE SEQUENCE [LARGE SCALE GENOMIC DNA]</scope>
    <source>
        <strain evidence="1 2">NSJ-7</strain>
    </source>
</reference>
<accession>A0ABR7FPQ6</accession>
<protein>
    <recommendedName>
        <fullName evidence="3">NERD domain-containing protein</fullName>
    </recommendedName>
</protein>
<gene>
    <name evidence="1" type="ORF">H8S22_06150</name>
</gene>
<evidence type="ECO:0000313" key="2">
    <source>
        <dbReference type="Proteomes" id="UP000635828"/>
    </source>
</evidence>
<organism evidence="1 2">
    <name type="scientific">Anaerostipes hominis</name>
    <name type="common">ex Liu et al. 2021</name>
    <dbReference type="NCBI Taxonomy" id="2763018"/>
    <lineage>
        <taxon>Bacteria</taxon>
        <taxon>Bacillati</taxon>
        <taxon>Bacillota</taxon>
        <taxon>Clostridia</taxon>
        <taxon>Lachnospirales</taxon>
        <taxon>Lachnospiraceae</taxon>
        <taxon>Anaerostipes</taxon>
    </lineage>
</organism>